<keyword evidence="3" id="KW-1185">Reference proteome</keyword>
<dbReference type="Proteomes" id="UP001244297">
    <property type="component" value="Unassembled WGS sequence"/>
</dbReference>
<organism evidence="2 3">
    <name type="scientific">Methylobacterium longum</name>
    <dbReference type="NCBI Taxonomy" id="767694"/>
    <lineage>
        <taxon>Bacteria</taxon>
        <taxon>Pseudomonadati</taxon>
        <taxon>Pseudomonadota</taxon>
        <taxon>Alphaproteobacteria</taxon>
        <taxon>Hyphomicrobiales</taxon>
        <taxon>Methylobacteriaceae</taxon>
        <taxon>Methylobacterium</taxon>
    </lineage>
</organism>
<evidence type="ECO:0000313" key="3">
    <source>
        <dbReference type="Proteomes" id="UP001244297"/>
    </source>
</evidence>
<evidence type="ECO:0000256" key="1">
    <source>
        <dbReference type="SAM" id="MobiDB-lite"/>
    </source>
</evidence>
<feature type="region of interest" description="Disordered" evidence="1">
    <location>
        <begin position="57"/>
        <end position="86"/>
    </location>
</feature>
<reference evidence="3" key="1">
    <citation type="journal article" date="2019" name="Int. J. Syst. Evol. Microbiol.">
        <title>The Global Catalogue of Microorganisms (GCM) 10K type strain sequencing project: providing services to taxonomists for standard genome sequencing and annotation.</title>
        <authorList>
            <consortium name="The Broad Institute Genomics Platform"/>
            <consortium name="The Broad Institute Genome Sequencing Center for Infectious Disease"/>
            <person name="Wu L."/>
            <person name="Ma J."/>
        </authorList>
    </citation>
    <scope>NUCLEOTIDE SEQUENCE [LARGE SCALE GENOMIC DNA]</scope>
    <source>
        <strain evidence="3">CECT 7806</strain>
    </source>
</reference>
<accession>A0ABT8AHZ2</accession>
<sequence length="86" mass="9283">MTKPKPQTCEVKIGSEWRAVSLTEAATEHVMAVKRCPACHGQVMILGAYGSPTVHRTMSHRRAHSGCPLKSDTYSGTPSLHPQALA</sequence>
<gene>
    <name evidence="2" type="ORF">QWZ18_01590</name>
</gene>
<dbReference type="RefSeq" id="WP_238293136.1">
    <property type="nucleotide sequence ID" value="NZ_BPQS01000063.1"/>
</dbReference>
<proteinExistence type="predicted"/>
<name>A0ABT8AHZ2_9HYPH</name>
<evidence type="ECO:0000313" key="2">
    <source>
        <dbReference type="EMBL" id="MDN3569313.1"/>
    </source>
</evidence>
<comment type="caution">
    <text evidence="2">The sequence shown here is derived from an EMBL/GenBank/DDBJ whole genome shotgun (WGS) entry which is preliminary data.</text>
</comment>
<dbReference type="EMBL" id="JAUFPT010000003">
    <property type="protein sequence ID" value="MDN3569313.1"/>
    <property type="molecule type" value="Genomic_DNA"/>
</dbReference>
<protein>
    <submittedName>
        <fullName evidence="2">Uncharacterized protein</fullName>
    </submittedName>
</protein>